<dbReference type="Proteomes" id="UP001066276">
    <property type="component" value="Chromosome 6"/>
</dbReference>
<reference evidence="1" key="1">
    <citation type="journal article" date="2022" name="bioRxiv">
        <title>Sequencing and chromosome-scale assembly of the giantPleurodeles waltlgenome.</title>
        <authorList>
            <person name="Brown T."/>
            <person name="Elewa A."/>
            <person name="Iarovenko S."/>
            <person name="Subramanian E."/>
            <person name="Araus A.J."/>
            <person name="Petzold A."/>
            <person name="Susuki M."/>
            <person name="Suzuki K.-i.T."/>
            <person name="Hayashi T."/>
            <person name="Toyoda A."/>
            <person name="Oliveira C."/>
            <person name="Osipova E."/>
            <person name="Leigh N.D."/>
            <person name="Simon A."/>
            <person name="Yun M.H."/>
        </authorList>
    </citation>
    <scope>NUCLEOTIDE SEQUENCE</scope>
    <source>
        <strain evidence="1">20211129_DDA</strain>
        <tissue evidence="1">Liver</tissue>
    </source>
</reference>
<name>A0AAV7R201_PLEWA</name>
<accession>A0AAV7R201</accession>
<protein>
    <submittedName>
        <fullName evidence="1">Uncharacterized protein</fullName>
    </submittedName>
</protein>
<keyword evidence="2" id="KW-1185">Reference proteome</keyword>
<sequence length="182" mass="20212">MSQEPCIRGNGWVLNGSGWIPHDPLLSSHSSTLQLRCFLFHVATLEKLERLEQQLDGEVNCLGGLRGLLLDQLRMDSAARFLAKALPRVPESISLAKKKISADSVVSSCLLGGSQQEVPQDLCPKRVTIQWDIAEPFAMHSDFDAGEDTCDTVQCLGTQRSQRRCESRKLVLIAQYDIWGSM</sequence>
<organism evidence="1 2">
    <name type="scientific">Pleurodeles waltl</name>
    <name type="common">Iberian ribbed newt</name>
    <dbReference type="NCBI Taxonomy" id="8319"/>
    <lineage>
        <taxon>Eukaryota</taxon>
        <taxon>Metazoa</taxon>
        <taxon>Chordata</taxon>
        <taxon>Craniata</taxon>
        <taxon>Vertebrata</taxon>
        <taxon>Euteleostomi</taxon>
        <taxon>Amphibia</taxon>
        <taxon>Batrachia</taxon>
        <taxon>Caudata</taxon>
        <taxon>Salamandroidea</taxon>
        <taxon>Salamandridae</taxon>
        <taxon>Pleurodelinae</taxon>
        <taxon>Pleurodeles</taxon>
    </lineage>
</organism>
<proteinExistence type="predicted"/>
<dbReference type="AlphaFoldDB" id="A0AAV7R201"/>
<dbReference type="EMBL" id="JANPWB010000010">
    <property type="protein sequence ID" value="KAJ1145837.1"/>
    <property type="molecule type" value="Genomic_DNA"/>
</dbReference>
<comment type="caution">
    <text evidence="1">The sequence shown here is derived from an EMBL/GenBank/DDBJ whole genome shotgun (WGS) entry which is preliminary data.</text>
</comment>
<gene>
    <name evidence="1" type="ORF">NDU88_012120</name>
</gene>
<evidence type="ECO:0000313" key="1">
    <source>
        <dbReference type="EMBL" id="KAJ1145837.1"/>
    </source>
</evidence>
<evidence type="ECO:0000313" key="2">
    <source>
        <dbReference type="Proteomes" id="UP001066276"/>
    </source>
</evidence>